<dbReference type="SMART" id="SM00507">
    <property type="entry name" value="HNHc"/>
    <property type="match status" value="1"/>
</dbReference>
<dbReference type="NCBIfam" id="TIGR04416">
    <property type="entry name" value="group_II_RT_mat"/>
    <property type="match status" value="1"/>
</dbReference>
<dbReference type="CDD" id="cd00085">
    <property type="entry name" value="HNHc"/>
    <property type="match status" value="1"/>
</dbReference>
<dbReference type="InterPro" id="IPR013087">
    <property type="entry name" value="Znf_C2H2_type"/>
</dbReference>
<name>A0A563VPQ2_9CYAN</name>
<dbReference type="InterPro" id="IPR000477">
    <property type="entry name" value="RT_dom"/>
</dbReference>
<proteinExistence type="predicted"/>
<dbReference type="InterPro" id="IPR043502">
    <property type="entry name" value="DNA/RNA_pol_sf"/>
</dbReference>
<dbReference type="InterPro" id="IPR030931">
    <property type="entry name" value="Group_II_RT_mat"/>
</dbReference>
<accession>A0A563VPQ2</accession>
<keyword evidence="3" id="KW-1185">Reference proteome</keyword>
<dbReference type="EMBL" id="CAACVJ010000110">
    <property type="protein sequence ID" value="VEP13384.1"/>
    <property type="molecule type" value="Genomic_DNA"/>
</dbReference>
<gene>
    <name evidence="2" type="ORF">H1P_1980010</name>
</gene>
<dbReference type="AlphaFoldDB" id="A0A563VPQ2"/>
<dbReference type="PANTHER" id="PTHR34047">
    <property type="entry name" value="NUCLEAR INTRON MATURASE 1, MITOCHONDRIAL-RELATED"/>
    <property type="match status" value="1"/>
</dbReference>
<protein>
    <submittedName>
        <fullName evidence="2">RNA-directed DNA polymerase</fullName>
        <ecNumber evidence="2">2.7.7.49</ecNumber>
    </submittedName>
</protein>
<dbReference type="PROSITE" id="PS00028">
    <property type="entry name" value="ZINC_FINGER_C2H2_1"/>
    <property type="match status" value="1"/>
</dbReference>
<keyword evidence="2" id="KW-0548">Nucleotidyltransferase</keyword>
<dbReference type="EC" id="2.7.7.49" evidence="2"/>
<dbReference type="InterPro" id="IPR013597">
    <property type="entry name" value="Mat_intron_G2"/>
</dbReference>
<evidence type="ECO:0000313" key="3">
    <source>
        <dbReference type="Proteomes" id="UP000320055"/>
    </source>
</evidence>
<dbReference type="SUPFAM" id="SSF56672">
    <property type="entry name" value="DNA/RNA polymerases"/>
    <property type="match status" value="1"/>
</dbReference>
<dbReference type="GO" id="GO:0003964">
    <property type="term" value="F:RNA-directed DNA polymerase activity"/>
    <property type="evidence" value="ECO:0007669"/>
    <property type="project" value="UniProtKB-KW"/>
</dbReference>
<dbReference type="CDD" id="cd01651">
    <property type="entry name" value="RT_G2_intron"/>
    <property type="match status" value="1"/>
</dbReference>
<dbReference type="OrthoDB" id="468044at2"/>
<dbReference type="InterPro" id="IPR003615">
    <property type="entry name" value="HNH_nuc"/>
</dbReference>
<dbReference type="PANTHER" id="PTHR34047:SF10">
    <property type="entry name" value="GROUP II INTRON-ASSOCIATED OPEN READING FRAME"/>
    <property type="match status" value="1"/>
</dbReference>
<dbReference type="Pfam" id="PF13655">
    <property type="entry name" value="RVT_N"/>
    <property type="match status" value="1"/>
</dbReference>
<evidence type="ECO:0000313" key="2">
    <source>
        <dbReference type="EMBL" id="VEP13384.1"/>
    </source>
</evidence>
<dbReference type="Proteomes" id="UP000320055">
    <property type="component" value="Unassembled WGS sequence"/>
</dbReference>
<sequence length="541" mass="62883">MNTAQPMYEWNTIPWHKLERTVFKLQRRIYRASLSGKRQQVRKLQKLLLSSRSAKLLAVRRVSQDNSGRKTAGVDGVKSINPKQRLELAKTLDQNHKVKPIRRVWIPKPGKKEKRPKGIPVMRDRASQALVKMALEPEWEAKFEGNSFGFRPGRNCHDAIQAIHDMLRHHGKFVLDADIAGCFDNINHDVLLDKINTYPKLRRLISNWLKAGIMDGDNYTKPKAGTPQGGVASPLLANIALHGMENIIKSISKKAYFVRYADDFIVLHNDLKIIQNCKKALEIWLNNIGLELQPSKTKITHTLNEYEGNLGFDFLGFNIRQYQMSKYRSGKRGKGFKTLIKPSKDSIKGHLNKVREILDKGKALPTSAIIKQLNPVIRGWTKYFSTEVSSEAFKWLTHKTVLMLMRWSRRRHPKKSLTWVGKKYFTTHKGYQWVLYDGELKLLRHSETPIKRWIKIAGNRSPYDGDWVYWSKRMAKYPQLSKEKSYLINQQKGICPHCKLHFNTNDLLEVHHIDGNHHNNKWNNRQLLHRHCHDMVHKTNA</sequence>
<reference evidence="2 3" key="1">
    <citation type="submission" date="2019-01" db="EMBL/GenBank/DDBJ databases">
        <authorList>
            <person name="Brito A."/>
        </authorList>
    </citation>
    <scope>NUCLEOTIDE SEQUENCE [LARGE SCALE GENOMIC DNA]</scope>
    <source>
        <strain evidence="2">1</strain>
    </source>
</reference>
<feature type="domain" description="Reverse transcriptase" evidence="1">
    <location>
        <begin position="87"/>
        <end position="319"/>
    </location>
</feature>
<evidence type="ECO:0000259" key="1">
    <source>
        <dbReference type="PROSITE" id="PS50878"/>
    </source>
</evidence>
<organism evidence="2 3">
    <name type="scientific">Hyella patelloides LEGE 07179</name>
    <dbReference type="NCBI Taxonomy" id="945734"/>
    <lineage>
        <taxon>Bacteria</taxon>
        <taxon>Bacillati</taxon>
        <taxon>Cyanobacteriota</taxon>
        <taxon>Cyanophyceae</taxon>
        <taxon>Pleurocapsales</taxon>
        <taxon>Hyellaceae</taxon>
        <taxon>Hyella</taxon>
    </lineage>
</organism>
<dbReference type="PROSITE" id="PS50878">
    <property type="entry name" value="RT_POL"/>
    <property type="match status" value="1"/>
</dbReference>
<dbReference type="InterPro" id="IPR051083">
    <property type="entry name" value="GrpII_Intron_Splice-Mob/Def"/>
</dbReference>
<dbReference type="RefSeq" id="WP_144871676.1">
    <property type="nucleotide sequence ID" value="NZ_LR213948.1"/>
</dbReference>
<dbReference type="InterPro" id="IPR025960">
    <property type="entry name" value="RVT_N"/>
</dbReference>
<keyword evidence="2" id="KW-0808">Transferase</keyword>
<dbReference type="Pfam" id="PF08388">
    <property type="entry name" value="GIIM"/>
    <property type="match status" value="1"/>
</dbReference>
<keyword evidence="2" id="KW-0695">RNA-directed DNA polymerase</keyword>
<dbReference type="Pfam" id="PF00078">
    <property type="entry name" value="RVT_1"/>
    <property type="match status" value="1"/>
</dbReference>